<accession>A0A1G2I481</accession>
<evidence type="ECO:0000313" key="1">
    <source>
        <dbReference type="EMBL" id="OGZ69606.1"/>
    </source>
</evidence>
<dbReference type="AlphaFoldDB" id="A0A1G2I481"/>
<sequence length="141" mass="16443">MFIEINIEMRETGETYFQGEVKLVNKETGDQREFTFTLSIAEELHLIVRCKERIFINAKALNRIHLTETQMTFLSLIDKGIKKTLPEICIESVRSKNFNETAELFEELDMSFEIVAKDIYDLNITDPVDQSKVIQLFDDTN</sequence>
<proteinExistence type="predicted"/>
<organism evidence="1 2">
    <name type="scientific">Candidatus Staskawiczbacteria bacterium RIFCSPHIGHO2_02_FULL_34_9</name>
    <dbReference type="NCBI Taxonomy" id="1802206"/>
    <lineage>
        <taxon>Bacteria</taxon>
        <taxon>Candidatus Staskawicziibacteriota</taxon>
    </lineage>
</organism>
<dbReference type="EMBL" id="MHOS01000006">
    <property type="protein sequence ID" value="OGZ69606.1"/>
    <property type="molecule type" value="Genomic_DNA"/>
</dbReference>
<protein>
    <submittedName>
        <fullName evidence="1">Uncharacterized protein</fullName>
    </submittedName>
</protein>
<dbReference type="Proteomes" id="UP000176421">
    <property type="component" value="Unassembled WGS sequence"/>
</dbReference>
<evidence type="ECO:0000313" key="2">
    <source>
        <dbReference type="Proteomes" id="UP000176421"/>
    </source>
</evidence>
<comment type="caution">
    <text evidence="1">The sequence shown here is derived from an EMBL/GenBank/DDBJ whole genome shotgun (WGS) entry which is preliminary data.</text>
</comment>
<name>A0A1G2I481_9BACT</name>
<dbReference type="STRING" id="1802206.A3D35_01935"/>
<gene>
    <name evidence="1" type="ORF">A3D35_01935</name>
</gene>
<reference evidence="1 2" key="1">
    <citation type="journal article" date="2016" name="Nat. Commun.">
        <title>Thousands of microbial genomes shed light on interconnected biogeochemical processes in an aquifer system.</title>
        <authorList>
            <person name="Anantharaman K."/>
            <person name="Brown C.T."/>
            <person name="Hug L.A."/>
            <person name="Sharon I."/>
            <person name="Castelle C.J."/>
            <person name="Probst A.J."/>
            <person name="Thomas B.C."/>
            <person name="Singh A."/>
            <person name="Wilkins M.J."/>
            <person name="Karaoz U."/>
            <person name="Brodie E.L."/>
            <person name="Williams K.H."/>
            <person name="Hubbard S.S."/>
            <person name="Banfield J.F."/>
        </authorList>
    </citation>
    <scope>NUCLEOTIDE SEQUENCE [LARGE SCALE GENOMIC DNA]</scope>
</reference>